<evidence type="ECO:0000256" key="1">
    <source>
        <dbReference type="SAM" id="MobiDB-lite"/>
    </source>
</evidence>
<evidence type="ECO:0000313" key="2">
    <source>
        <dbReference type="EMBL" id="KAK8955830.1"/>
    </source>
</evidence>
<reference evidence="2 3" key="1">
    <citation type="journal article" date="2022" name="Nat. Plants">
        <title>Genomes of leafy and leafless Platanthera orchids illuminate the evolution of mycoheterotrophy.</title>
        <authorList>
            <person name="Li M.H."/>
            <person name="Liu K.W."/>
            <person name="Li Z."/>
            <person name="Lu H.C."/>
            <person name="Ye Q.L."/>
            <person name="Zhang D."/>
            <person name="Wang J.Y."/>
            <person name="Li Y.F."/>
            <person name="Zhong Z.M."/>
            <person name="Liu X."/>
            <person name="Yu X."/>
            <person name="Liu D.K."/>
            <person name="Tu X.D."/>
            <person name="Liu B."/>
            <person name="Hao Y."/>
            <person name="Liao X.Y."/>
            <person name="Jiang Y.T."/>
            <person name="Sun W.H."/>
            <person name="Chen J."/>
            <person name="Chen Y.Q."/>
            <person name="Ai Y."/>
            <person name="Zhai J.W."/>
            <person name="Wu S.S."/>
            <person name="Zhou Z."/>
            <person name="Hsiao Y.Y."/>
            <person name="Wu W.L."/>
            <person name="Chen Y.Y."/>
            <person name="Lin Y.F."/>
            <person name="Hsu J.L."/>
            <person name="Li C.Y."/>
            <person name="Wang Z.W."/>
            <person name="Zhao X."/>
            <person name="Zhong W.Y."/>
            <person name="Ma X.K."/>
            <person name="Ma L."/>
            <person name="Huang J."/>
            <person name="Chen G.Z."/>
            <person name="Huang M.Z."/>
            <person name="Huang L."/>
            <person name="Peng D.H."/>
            <person name="Luo Y.B."/>
            <person name="Zou S.Q."/>
            <person name="Chen S.P."/>
            <person name="Lan S."/>
            <person name="Tsai W.C."/>
            <person name="Van de Peer Y."/>
            <person name="Liu Z.J."/>
        </authorList>
    </citation>
    <scope>NUCLEOTIDE SEQUENCE [LARGE SCALE GENOMIC DNA]</scope>
    <source>
        <strain evidence="2">Lor288</strain>
    </source>
</reference>
<feature type="compositionally biased region" description="Basic residues" evidence="1">
    <location>
        <begin position="138"/>
        <end position="148"/>
    </location>
</feature>
<protein>
    <submittedName>
        <fullName evidence="2">Uncharacterized protein</fullName>
    </submittedName>
</protein>
<feature type="region of interest" description="Disordered" evidence="1">
    <location>
        <begin position="136"/>
        <end position="162"/>
    </location>
</feature>
<accession>A0ABR2M148</accession>
<organism evidence="2 3">
    <name type="scientific">Platanthera guangdongensis</name>
    <dbReference type="NCBI Taxonomy" id="2320717"/>
    <lineage>
        <taxon>Eukaryota</taxon>
        <taxon>Viridiplantae</taxon>
        <taxon>Streptophyta</taxon>
        <taxon>Embryophyta</taxon>
        <taxon>Tracheophyta</taxon>
        <taxon>Spermatophyta</taxon>
        <taxon>Magnoliopsida</taxon>
        <taxon>Liliopsida</taxon>
        <taxon>Asparagales</taxon>
        <taxon>Orchidaceae</taxon>
        <taxon>Orchidoideae</taxon>
        <taxon>Orchideae</taxon>
        <taxon>Orchidinae</taxon>
        <taxon>Platanthera</taxon>
    </lineage>
</organism>
<sequence>MEPKHIVMSALGIGLGVGMGLGLAGGQTVRTWAAPTPESGVTAEKIGEELIRLVMDGKESKVTFTEFPYYLRTQRPVRSPALRAAQKVKRKGRRGLGWKEERPVPDFGATGAVAKGLFADFVVRLREADCGLREKKDRKVKRKGRRGLGWKEEQPVPNLERSPKACSPISSCGYGRRTAACGKRRIGFHGI</sequence>
<dbReference type="Proteomes" id="UP001412067">
    <property type="component" value="Unassembled WGS sequence"/>
</dbReference>
<dbReference type="EMBL" id="JBBWWR010000013">
    <property type="protein sequence ID" value="KAK8955830.1"/>
    <property type="molecule type" value="Genomic_DNA"/>
</dbReference>
<evidence type="ECO:0000313" key="3">
    <source>
        <dbReference type="Proteomes" id="UP001412067"/>
    </source>
</evidence>
<gene>
    <name evidence="2" type="ORF">KSP40_PGU014688</name>
</gene>
<proteinExistence type="predicted"/>
<name>A0ABR2M148_9ASPA</name>
<keyword evidence="3" id="KW-1185">Reference proteome</keyword>
<comment type="caution">
    <text evidence="2">The sequence shown here is derived from an EMBL/GenBank/DDBJ whole genome shotgun (WGS) entry which is preliminary data.</text>
</comment>